<organism evidence="4 5">
    <name type="scientific">Prevotella aff. ruminicola Tc2-24</name>
    <dbReference type="NCBI Taxonomy" id="81582"/>
    <lineage>
        <taxon>Bacteria</taxon>
        <taxon>Pseudomonadati</taxon>
        <taxon>Bacteroidota</taxon>
        <taxon>Bacteroidia</taxon>
        <taxon>Bacteroidales</taxon>
        <taxon>Prevotellaceae</taxon>
        <taxon>Prevotella</taxon>
    </lineage>
</organism>
<dbReference type="Gene3D" id="3.40.50.360">
    <property type="match status" value="1"/>
</dbReference>
<gene>
    <name evidence="4" type="ORF">SAMN04487850_0459</name>
</gene>
<protein>
    <submittedName>
        <fullName evidence="4">Multimeric flavodoxin WrbA</fullName>
    </submittedName>
</protein>
<keyword evidence="5" id="KW-1185">Reference proteome</keyword>
<dbReference type="InterPro" id="IPR005025">
    <property type="entry name" value="FMN_Rdtase-like_dom"/>
</dbReference>
<dbReference type="Proteomes" id="UP000199373">
    <property type="component" value="Unassembled WGS sequence"/>
</dbReference>
<dbReference type="InterPro" id="IPR051796">
    <property type="entry name" value="ISF_SsuE-like"/>
</dbReference>
<sequence length="261" mass="28631">MNRREFLKKTAYATAGTAVSAPVAAMITRAKNSGLLEDETAPTPSTLPKQSNGSLRVLMINGSPRPDGNTFCCLKEIESQLQKHGIETEIVQIGRKPIRMCINCGGCFQNNGKGCVFDDDLCQVITQKMVEADALIVGTPVYYGQPNGGVLSLMQRLFFSSGHLVQNKPAAAVAVCRRGGATATLQTMNMMFEMMNMPVVTSQYWNIAYGAGKGEAKLDTEGMQTMRTLGNNMAWLLEKIHADRPTAPTREERHTFMNFIR</sequence>
<name>A0A1I0MCB2_9BACT</name>
<dbReference type="GO" id="GO:0016491">
    <property type="term" value="F:oxidoreductase activity"/>
    <property type="evidence" value="ECO:0007669"/>
    <property type="project" value="InterPro"/>
</dbReference>
<keyword evidence="1" id="KW-0285">Flavoprotein</keyword>
<dbReference type="PANTHER" id="PTHR43278">
    <property type="entry name" value="NAD(P)H-DEPENDENT FMN-CONTAINING OXIDOREDUCTASE YWQN-RELATED"/>
    <property type="match status" value="1"/>
</dbReference>
<dbReference type="InterPro" id="IPR029039">
    <property type="entry name" value="Flavoprotein-like_sf"/>
</dbReference>
<evidence type="ECO:0000256" key="2">
    <source>
        <dbReference type="ARBA" id="ARBA00022643"/>
    </source>
</evidence>
<dbReference type="Pfam" id="PF03358">
    <property type="entry name" value="FMN_red"/>
    <property type="match status" value="1"/>
</dbReference>
<dbReference type="SUPFAM" id="SSF52218">
    <property type="entry name" value="Flavoproteins"/>
    <property type="match status" value="1"/>
</dbReference>
<dbReference type="EMBL" id="FOIQ01000001">
    <property type="protein sequence ID" value="SEV85011.1"/>
    <property type="molecule type" value="Genomic_DNA"/>
</dbReference>
<evidence type="ECO:0000256" key="1">
    <source>
        <dbReference type="ARBA" id="ARBA00022630"/>
    </source>
</evidence>
<keyword evidence="2" id="KW-0288">FMN</keyword>
<proteinExistence type="predicted"/>
<evidence type="ECO:0000259" key="3">
    <source>
        <dbReference type="Pfam" id="PF03358"/>
    </source>
</evidence>
<evidence type="ECO:0000313" key="5">
    <source>
        <dbReference type="Proteomes" id="UP000199373"/>
    </source>
</evidence>
<evidence type="ECO:0000313" key="4">
    <source>
        <dbReference type="EMBL" id="SEV85011.1"/>
    </source>
</evidence>
<reference evidence="4 5" key="1">
    <citation type="submission" date="2016-10" db="EMBL/GenBank/DDBJ databases">
        <authorList>
            <person name="de Groot N.N."/>
        </authorList>
    </citation>
    <scope>NUCLEOTIDE SEQUENCE [LARGE SCALE GENOMIC DNA]</scope>
    <source>
        <strain evidence="4 5">TC2-24</strain>
    </source>
</reference>
<dbReference type="PANTHER" id="PTHR43278:SF4">
    <property type="entry name" value="NAD(P)H-DEPENDENT FMN-CONTAINING OXIDOREDUCTASE YWQN-RELATED"/>
    <property type="match status" value="1"/>
</dbReference>
<dbReference type="RefSeq" id="WP_255397412.1">
    <property type="nucleotide sequence ID" value="NZ_FOIQ01000001.1"/>
</dbReference>
<feature type="domain" description="NADPH-dependent FMN reductase-like" evidence="3">
    <location>
        <begin position="56"/>
        <end position="210"/>
    </location>
</feature>
<accession>A0A1I0MCB2</accession>
<dbReference type="AlphaFoldDB" id="A0A1I0MCB2"/>